<feature type="domain" description="SWI/SNF and RSC complexes subunit Ssr4 C-terminal" evidence="5">
    <location>
        <begin position="85"/>
        <end position="133"/>
    </location>
</feature>
<dbReference type="EMBL" id="MVBO01000087">
    <property type="protein sequence ID" value="OZJ03400.1"/>
    <property type="molecule type" value="Genomic_DNA"/>
</dbReference>
<proteinExistence type="predicted"/>
<accession>A0A261XYG6</accession>
<dbReference type="PANTHER" id="PTHR48081:SF31">
    <property type="entry name" value="STERYL ACETYL HYDROLASE MUG81-RELATED"/>
    <property type="match status" value="1"/>
</dbReference>
<evidence type="ECO:0000256" key="3">
    <source>
        <dbReference type="SAM" id="MobiDB-lite"/>
    </source>
</evidence>
<evidence type="ECO:0000259" key="5">
    <source>
        <dbReference type="Pfam" id="PF20497"/>
    </source>
</evidence>
<feature type="region of interest" description="Disordered" evidence="3">
    <location>
        <begin position="394"/>
        <end position="451"/>
    </location>
</feature>
<dbReference type="Proteomes" id="UP000242875">
    <property type="component" value="Unassembled WGS sequence"/>
</dbReference>
<evidence type="ECO:0008006" key="8">
    <source>
        <dbReference type="Google" id="ProtNLM"/>
    </source>
</evidence>
<dbReference type="InterPro" id="IPR029058">
    <property type="entry name" value="AB_hydrolase_fold"/>
</dbReference>
<organism evidence="6 7">
    <name type="scientific">Bifiguratus adelaidae</name>
    <dbReference type="NCBI Taxonomy" id="1938954"/>
    <lineage>
        <taxon>Eukaryota</taxon>
        <taxon>Fungi</taxon>
        <taxon>Fungi incertae sedis</taxon>
        <taxon>Mucoromycota</taxon>
        <taxon>Mucoromycotina</taxon>
        <taxon>Endogonomycetes</taxon>
        <taxon>Endogonales</taxon>
        <taxon>Endogonales incertae sedis</taxon>
        <taxon>Bifiguratus</taxon>
    </lineage>
</organism>
<keyword evidence="7" id="KW-1185">Reference proteome</keyword>
<dbReference type="InterPro" id="IPR046464">
    <property type="entry name" value="SWI-SNF_Ssr4_C"/>
</dbReference>
<feature type="compositionally biased region" description="Basic and acidic residues" evidence="3">
    <location>
        <begin position="636"/>
        <end position="648"/>
    </location>
</feature>
<dbReference type="SUPFAM" id="SSF53474">
    <property type="entry name" value="alpha/beta-Hydrolases"/>
    <property type="match status" value="1"/>
</dbReference>
<feature type="compositionally biased region" description="Acidic residues" evidence="3">
    <location>
        <begin position="84"/>
        <end position="95"/>
    </location>
</feature>
<feature type="region of interest" description="Disordered" evidence="3">
    <location>
        <begin position="630"/>
        <end position="676"/>
    </location>
</feature>
<protein>
    <recommendedName>
        <fullName evidence="8">Alpha/beta hydrolase fold-3 domain-containing protein</fullName>
    </recommendedName>
</protein>
<dbReference type="PANTHER" id="PTHR48081">
    <property type="entry name" value="AB HYDROLASE SUPERFAMILY PROTEIN C4A8.06C"/>
    <property type="match status" value="1"/>
</dbReference>
<dbReference type="GO" id="GO:0016787">
    <property type="term" value="F:hydrolase activity"/>
    <property type="evidence" value="ECO:0007669"/>
    <property type="project" value="UniProtKB-KW"/>
</dbReference>
<gene>
    <name evidence="6" type="ORF">BZG36_04010</name>
</gene>
<dbReference type="InterPro" id="IPR013094">
    <property type="entry name" value="AB_hydrolase_3"/>
</dbReference>
<feature type="compositionally biased region" description="Low complexity" evidence="3">
    <location>
        <begin position="23"/>
        <end position="39"/>
    </location>
</feature>
<keyword evidence="2" id="KW-0175">Coiled coil</keyword>
<name>A0A261XYG6_9FUNG</name>
<feature type="compositionally biased region" description="Basic and acidic residues" evidence="3">
    <location>
        <begin position="403"/>
        <end position="433"/>
    </location>
</feature>
<evidence type="ECO:0000256" key="1">
    <source>
        <dbReference type="ARBA" id="ARBA00022801"/>
    </source>
</evidence>
<dbReference type="InterPro" id="IPR050300">
    <property type="entry name" value="GDXG_lipolytic_enzyme"/>
</dbReference>
<evidence type="ECO:0000313" key="7">
    <source>
        <dbReference type="Proteomes" id="UP000242875"/>
    </source>
</evidence>
<dbReference type="Pfam" id="PF07859">
    <property type="entry name" value="Abhydrolase_3"/>
    <property type="match status" value="2"/>
</dbReference>
<feature type="region of interest" description="Disordered" evidence="3">
    <location>
        <begin position="18"/>
        <end position="98"/>
    </location>
</feature>
<keyword evidence="1" id="KW-0378">Hydrolase</keyword>
<dbReference type="Pfam" id="PF20497">
    <property type="entry name" value="SWI-SNF_Ssr4_C"/>
    <property type="match status" value="1"/>
</dbReference>
<dbReference type="Gene3D" id="3.40.50.1820">
    <property type="entry name" value="alpha/beta hydrolase"/>
    <property type="match status" value="1"/>
</dbReference>
<evidence type="ECO:0000259" key="4">
    <source>
        <dbReference type="Pfam" id="PF07859"/>
    </source>
</evidence>
<feature type="compositionally biased region" description="Polar residues" evidence="3">
    <location>
        <begin position="40"/>
        <end position="49"/>
    </location>
</feature>
<feature type="coiled-coil region" evidence="2">
    <location>
        <begin position="138"/>
        <end position="172"/>
    </location>
</feature>
<evidence type="ECO:0000313" key="6">
    <source>
        <dbReference type="EMBL" id="OZJ03400.1"/>
    </source>
</evidence>
<reference evidence="6 7" key="1">
    <citation type="journal article" date="2017" name="Mycologia">
        <title>Bifiguratus adelaidae, gen. et sp. nov., a new member of Mucoromycotina in endophytic and soil-dwelling habitats.</title>
        <authorList>
            <person name="Torres-Cruz T.J."/>
            <person name="Billingsley Tobias T.L."/>
            <person name="Almatruk M."/>
            <person name="Hesse C."/>
            <person name="Kuske C.R."/>
            <person name="Desiro A."/>
            <person name="Benucci G.M."/>
            <person name="Bonito G."/>
            <person name="Stajich J.E."/>
            <person name="Dunlap C."/>
            <person name="Arnold A.E."/>
            <person name="Porras-Alfaro A."/>
        </authorList>
    </citation>
    <scope>NUCLEOTIDE SEQUENCE [LARGE SCALE GENOMIC DNA]</scope>
    <source>
        <strain evidence="6 7">AZ0501</strain>
    </source>
</reference>
<comment type="caution">
    <text evidence="6">The sequence shown here is derived from an EMBL/GenBank/DDBJ whole genome shotgun (WGS) entry which is preliminary data.</text>
</comment>
<feature type="domain" description="Alpha/beta hydrolase fold-3" evidence="4">
    <location>
        <begin position="449"/>
        <end position="570"/>
    </location>
</feature>
<dbReference type="OrthoDB" id="5321006at2759"/>
<sequence>MNRPQFAQPYGYAGHAGMGYPNVHQQQQQVAMAQQHFQFRPNQQPTQRANVPASALPYANQKRPSVPNAAAGTNKVATRPGQVEAEEEPSGDELDSVTTREVSMARYKRNHDYLAEVFSPYPVSSILPPPLDLPVDRKAEFEAQLASHEKEMQDLRQQHNERIAEVQRENEQYWAIMRDLDKATTLEEIEKVQERMSAFTNLPLEKPLAKVRQEEDSRAEADDTAMTFSLPTKAARAILEDITKPLKEHKPWIRKSTSDKWKGYWIGEEVSNASDEEIDRRVRQADVVLFYVHGGGFRLGQATMCMDAYIGWIKVLQEQHGFKVIMMSVHHGLAPECKYPEPLQDVMDAYEHLVRDLNVPGSKVVMVGDSSGAALCLETLFISHDPSQFVVVVDEEQEEEVPEEPKKGGEKMDGKKEQQRRNSKGDKGNDRQSKLSTVGSTVSEEKVEQLTDEALPRPAGVIMISPIVTDDTTSRSWQVNQKYDFVTQYTAKVIKRDYIPPEMVDDVDGTFLGLAKLEEGFSDWLPHSLLFYIGGREVLRDDDIEFAEKLKRNGLDVQVIVEPKGIHDWFCIRETFADKKALQKADLAFGRYVDMVITGVRRASVHHSVYYTPSVLSTVERFSLATLGSQPGVSGDGERIIKESELTDPRSSVRSPLSDHDKLPFVRQHSSQHSSH</sequence>
<dbReference type="AlphaFoldDB" id="A0A261XYG6"/>
<feature type="domain" description="Alpha/beta hydrolase fold-3" evidence="4">
    <location>
        <begin position="289"/>
        <end position="385"/>
    </location>
</feature>
<evidence type="ECO:0000256" key="2">
    <source>
        <dbReference type="SAM" id="Coils"/>
    </source>
</evidence>